<evidence type="ECO:0000313" key="3">
    <source>
        <dbReference type="Proteomes" id="UP000534388"/>
    </source>
</evidence>
<dbReference type="AlphaFoldDB" id="A0A7W2EQJ7"/>
<feature type="domain" description="Glycosyl hydrolase family 13 catalytic" evidence="1">
    <location>
        <begin position="140"/>
        <end position="457"/>
    </location>
</feature>
<reference evidence="2 3" key="1">
    <citation type="submission" date="2020-07" db="EMBL/GenBank/DDBJ databases">
        <title>Novel species isolated from subtropical streams in China.</title>
        <authorList>
            <person name="Lu H."/>
        </authorList>
    </citation>
    <scope>NUCLEOTIDE SEQUENCE [LARGE SCALE GENOMIC DNA]</scope>
    <source>
        <strain evidence="2 3">LX20W</strain>
    </source>
</reference>
<evidence type="ECO:0000313" key="2">
    <source>
        <dbReference type="EMBL" id="MBA5636768.1"/>
    </source>
</evidence>
<dbReference type="EMBL" id="JACEZT010000003">
    <property type="protein sequence ID" value="MBA5636768.1"/>
    <property type="molecule type" value="Genomic_DNA"/>
</dbReference>
<dbReference type="Proteomes" id="UP000534388">
    <property type="component" value="Unassembled WGS sequence"/>
</dbReference>
<protein>
    <submittedName>
        <fullName evidence="2">DUF3459 domain-containing protein</fullName>
    </submittedName>
</protein>
<dbReference type="InterPro" id="IPR013783">
    <property type="entry name" value="Ig-like_fold"/>
</dbReference>
<dbReference type="PANTHER" id="PTHR10357">
    <property type="entry name" value="ALPHA-AMYLASE FAMILY MEMBER"/>
    <property type="match status" value="1"/>
</dbReference>
<dbReference type="RefSeq" id="WP_182160889.1">
    <property type="nucleotide sequence ID" value="NZ_JACEZT010000003.1"/>
</dbReference>
<gene>
    <name evidence="2" type="ORF">H3H37_06830</name>
</gene>
<dbReference type="CDD" id="cd02859">
    <property type="entry name" value="E_set_AMPKbeta_like_N"/>
    <property type="match status" value="1"/>
</dbReference>
<dbReference type="GO" id="GO:0005975">
    <property type="term" value="P:carbohydrate metabolic process"/>
    <property type="evidence" value="ECO:0007669"/>
    <property type="project" value="InterPro"/>
</dbReference>
<dbReference type="InterPro" id="IPR017853">
    <property type="entry name" value="GH"/>
</dbReference>
<keyword evidence="3" id="KW-1185">Reference proteome</keyword>
<evidence type="ECO:0000259" key="1">
    <source>
        <dbReference type="SMART" id="SM00642"/>
    </source>
</evidence>
<dbReference type="SMART" id="SM00642">
    <property type="entry name" value="Aamy"/>
    <property type="match status" value="1"/>
</dbReference>
<proteinExistence type="predicted"/>
<sequence>MDLQFRADPAMLPHAVPGGVRFVFDAAPGTCSVALAGTFNSWVGDACMLEYVAPTRWQATLPIPAGRHLYKLVIDGRDWIADPANPWLSEDGQNNSCLTVDETGAVLMREAGLSAAAPGPLHARAALASPDWLRHGVIYQLSVPAFGGDFDGVRAKLGYLSELGADILWIMPIQPIGVEGRRGTLGDPYAVRDFDAIDPALGDAAALRALVDAAHARGMRVLLDWTLNRSSVDHPFTRTHPHWYTRRADGSIYYAVPERDYFAGFDFTDRALRRYLIGSMRGWIERFGFDGLRFDDSDITPCDFLDEIRADLAALRPDIALISQSYDEFHHLAACDLTYEGGTREMLRRCAQGGADGTAFARYWNESTFSFPRGALRMRWLEDKEQGRASDFLGRPAHRPAAAVMLTLDGVPHLLMGQEFDEPTWTGWPVLFNPYQLDWQAFDGELYRHYQTLIHLRRRHTALRTGATAFLDNLPPGAIGFTRTDQREQIVVLANMSSTTLTLDAGRVPVSPLYASGWQDEHAKLGPYGWVIGTLAGTA</sequence>
<dbReference type="SUPFAM" id="SSF51445">
    <property type="entry name" value="(Trans)glycosidases"/>
    <property type="match status" value="1"/>
</dbReference>
<dbReference type="Pfam" id="PF16561">
    <property type="entry name" value="AMPK1_CBM"/>
    <property type="match status" value="1"/>
</dbReference>
<dbReference type="GO" id="GO:0016798">
    <property type="term" value="F:hydrolase activity, acting on glycosyl bonds"/>
    <property type="evidence" value="ECO:0007669"/>
    <property type="project" value="UniProtKB-KW"/>
</dbReference>
<dbReference type="InterPro" id="IPR006047">
    <property type="entry name" value="GH13_cat_dom"/>
</dbReference>
<organism evidence="2 3">
    <name type="scientific">Rugamonas brunnea</name>
    <dbReference type="NCBI Taxonomy" id="2758569"/>
    <lineage>
        <taxon>Bacteria</taxon>
        <taxon>Pseudomonadati</taxon>
        <taxon>Pseudomonadota</taxon>
        <taxon>Betaproteobacteria</taxon>
        <taxon>Burkholderiales</taxon>
        <taxon>Oxalobacteraceae</taxon>
        <taxon>Telluria group</taxon>
        <taxon>Rugamonas</taxon>
    </lineage>
</organism>
<dbReference type="Gene3D" id="3.20.20.80">
    <property type="entry name" value="Glycosidases"/>
    <property type="match status" value="1"/>
</dbReference>
<dbReference type="InterPro" id="IPR032640">
    <property type="entry name" value="AMPK1_CBM"/>
</dbReference>
<comment type="caution">
    <text evidence="2">The sequence shown here is derived from an EMBL/GenBank/DDBJ whole genome shotgun (WGS) entry which is preliminary data.</text>
</comment>
<dbReference type="Gene3D" id="2.60.40.10">
    <property type="entry name" value="Immunoglobulins"/>
    <property type="match status" value="1"/>
</dbReference>
<accession>A0A7W2EQJ7</accession>
<dbReference type="Pfam" id="PF00128">
    <property type="entry name" value="Alpha-amylase"/>
    <property type="match status" value="1"/>
</dbReference>
<name>A0A7W2EQJ7_9BURK</name>